<accession>A0AAW5BXG9</accession>
<dbReference type="GO" id="GO:0033567">
    <property type="term" value="P:DNA replication, Okazaki fragment processing"/>
    <property type="evidence" value="ECO:0007669"/>
    <property type="project" value="InterPro"/>
</dbReference>
<evidence type="ECO:0000256" key="2">
    <source>
        <dbReference type="ARBA" id="ARBA00022801"/>
    </source>
</evidence>
<protein>
    <recommendedName>
        <fullName evidence="5">5'-3' exonuclease</fullName>
    </recommendedName>
</protein>
<organism evidence="7 10">
    <name type="scientific">Enterocloster aldenensis</name>
    <dbReference type="NCBI Taxonomy" id="358742"/>
    <lineage>
        <taxon>Bacteria</taxon>
        <taxon>Bacillati</taxon>
        <taxon>Bacillota</taxon>
        <taxon>Clostridia</taxon>
        <taxon>Lachnospirales</taxon>
        <taxon>Lachnospiraceae</taxon>
        <taxon>Enterocloster</taxon>
    </lineage>
</organism>
<dbReference type="PANTHER" id="PTHR42646">
    <property type="entry name" value="FLAP ENDONUCLEASE XNI"/>
    <property type="match status" value="1"/>
</dbReference>
<evidence type="ECO:0000313" key="8">
    <source>
        <dbReference type="EMBL" id="NSJ49829.1"/>
    </source>
</evidence>
<dbReference type="InterPro" id="IPR008918">
    <property type="entry name" value="HhH2"/>
</dbReference>
<dbReference type="InterPro" id="IPR038969">
    <property type="entry name" value="FEN"/>
</dbReference>
<dbReference type="SMART" id="SM00279">
    <property type="entry name" value="HhH2"/>
    <property type="match status" value="1"/>
</dbReference>
<dbReference type="GO" id="GO:0008409">
    <property type="term" value="F:5'-3' exonuclease activity"/>
    <property type="evidence" value="ECO:0007669"/>
    <property type="project" value="InterPro"/>
</dbReference>
<keyword evidence="7" id="KW-0269">Exonuclease</keyword>
<keyword evidence="9" id="KW-1185">Reference proteome</keyword>
<name>A0AAW5BXG9_9FIRM</name>
<evidence type="ECO:0000313" key="10">
    <source>
        <dbReference type="Proteomes" id="UP001299608"/>
    </source>
</evidence>
<dbReference type="InterPro" id="IPR036279">
    <property type="entry name" value="5-3_exonuclease_C_sf"/>
</dbReference>
<dbReference type="CDD" id="cd09898">
    <property type="entry name" value="H3TH_53EXO"/>
    <property type="match status" value="1"/>
</dbReference>
<dbReference type="InterPro" id="IPR020046">
    <property type="entry name" value="5-3_exonucl_a-hlix_arch_N"/>
</dbReference>
<reference evidence="8 9" key="1">
    <citation type="journal article" date="2020" name="Cell Host Microbe">
        <title>Functional and Genomic Variation between Human-Derived Isolates of Lachnospiraceae Reveals Inter- and Intra-Species Diversity.</title>
        <authorList>
            <person name="Sorbara M.T."/>
            <person name="Littmann E.R."/>
            <person name="Fontana E."/>
            <person name="Moody T.U."/>
            <person name="Kohout C.E."/>
            <person name="Gjonbalaj M."/>
            <person name="Eaton V."/>
            <person name="Seok R."/>
            <person name="Leiner I.M."/>
            <person name="Pamer E.G."/>
        </authorList>
    </citation>
    <scope>NUCLEOTIDE SEQUENCE [LARGE SCALE GENOMIC DNA]</scope>
    <source>
        <strain evidence="8 9">MSK.1.17</strain>
    </source>
</reference>
<dbReference type="AlphaFoldDB" id="A0AAW5BXG9"/>
<reference evidence="7" key="3">
    <citation type="submission" date="2022-01" db="EMBL/GenBank/DDBJ databases">
        <title>Collection of gut derived symbiotic bacterial strains cultured from healthy donors.</title>
        <authorList>
            <person name="Lin H."/>
            <person name="Kohout C."/>
            <person name="Waligurski E."/>
            <person name="Pamer E.G."/>
        </authorList>
    </citation>
    <scope>NUCLEOTIDE SEQUENCE</scope>
    <source>
        <strain evidence="7">DFI.6.55</strain>
    </source>
</reference>
<dbReference type="PANTHER" id="PTHR42646:SF2">
    <property type="entry name" value="5'-3' EXONUCLEASE FAMILY PROTEIN"/>
    <property type="match status" value="1"/>
</dbReference>
<dbReference type="Gene3D" id="3.40.50.1010">
    <property type="entry name" value="5'-nuclease"/>
    <property type="match status" value="1"/>
</dbReference>
<evidence type="ECO:0000256" key="3">
    <source>
        <dbReference type="ARBA" id="ARBA00023125"/>
    </source>
</evidence>
<dbReference type="GO" id="GO:0017108">
    <property type="term" value="F:5'-flap endonuclease activity"/>
    <property type="evidence" value="ECO:0007669"/>
    <property type="project" value="InterPro"/>
</dbReference>
<gene>
    <name evidence="8" type="ORF">G5B36_14135</name>
    <name evidence="7" type="ORF">L0N08_05015</name>
</gene>
<dbReference type="EMBL" id="JAAITT010000019">
    <property type="protein sequence ID" value="NSJ49829.1"/>
    <property type="molecule type" value="Genomic_DNA"/>
</dbReference>
<evidence type="ECO:0000256" key="1">
    <source>
        <dbReference type="ARBA" id="ARBA00022722"/>
    </source>
</evidence>
<dbReference type="EMBL" id="JAKNGE010000005">
    <property type="protein sequence ID" value="MCG4744764.1"/>
    <property type="molecule type" value="Genomic_DNA"/>
</dbReference>
<dbReference type="CDD" id="cd09859">
    <property type="entry name" value="PIN_53EXO"/>
    <property type="match status" value="1"/>
</dbReference>
<evidence type="ECO:0000259" key="6">
    <source>
        <dbReference type="SMART" id="SM00475"/>
    </source>
</evidence>
<feature type="domain" description="5'-3' exonuclease" evidence="6">
    <location>
        <begin position="4"/>
        <end position="333"/>
    </location>
</feature>
<dbReference type="Pfam" id="PF02739">
    <property type="entry name" value="5_3_exonuc_N"/>
    <property type="match status" value="1"/>
</dbReference>
<dbReference type="Proteomes" id="UP001299608">
    <property type="component" value="Unassembled WGS sequence"/>
</dbReference>
<evidence type="ECO:0000256" key="4">
    <source>
        <dbReference type="ARBA" id="ARBA00049957"/>
    </source>
</evidence>
<dbReference type="SUPFAM" id="SSF47807">
    <property type="entry name" value="5' to 3' exonuclease, C-terminal subdomain"/>
    <property type="match status" value="1"/>
</dbReference>
<dbReference type="GO" id="GO:0003677">
    <property type="term" value="F:DNA binding"/>
    <property type="evidence" value="ECO:0007669"/>
    <property type="project" value="UniProtKB-KW"/>
</dbReference>
<evidence type="ECO:0000256" key="5">
    <source>
        <dbReference type="ARBA" id="ARBA00050026"/>
    </source>
</evidence>
<dbReference type="SMART" id="SM00475">
    <property type="entry name" value="53EXOc"/>
    <property type="match status" value="1"/>
</dbReference>
<dbReference type="Pfam" id="PF01367">
    <property type="entry name" value="5_3_exonuc"/>
    <property type="match status" value="1"/>
</dbReference>
<proteinExistence type="predicted"/>
<reference evidence="8" key="2">
    <citation type="submission" date="2020-02" db="EMBL/GenBank/DDBJ databases">
        <authorList>
            <person name="Littmann E."/>
            <person name="Sorbara M."/>
        </authorList>
    </citation>
    <scope>NUCLEOTIDE SEQUENCE</scope>
    <source>
        <strain evidence="8">MSK.1.17</strain>
    </source>
</reference>
<dbReference type="Gene3D" id="1.10.150.20">
    <property type="entry name" value="5' to 3' exonuclease, C-terminal subdomain"/>
    <property type="match status" value="1"/>
</dbReference>
<comment type="function">
    <text evidence="4">5'-3' exonuclease acting preferentially on double-stranded DNA.</text>
</comment>
<dbReference type="Proteomes" id="UP000669239">
    <property type="component" value="Unassembled WGS sequence"/>
</dbReference>
<dbReference type="RefSeq" id="WP_165641134.1">
    <property type="nucleotide sequence ID" value="NZ_CAXTHN010000048.1"/>
</dbReference>
<dbReference type="InterPro" id="IPR002421">
    <property type="entry name" value="5-3_exonuclease"/>
</dbReference>
<evidence type="ECO:0000313" key="7">
    <source>
        <dbReference type="EMBL" id="MCG4744764.1"/>
    </source>
</evidence>
<evidence type="ECO:0000313" key="9">
    <source>
        <dbReference type="Proteomes" id="UP000669239"/>
    </source>
</evidence>
<keyword evidence="3" id="KW-0238">DNA-binding</keyword>
<keyword evidence="1" id="KW-0540">Nuclease</keyword>
<sequence>MSERKFVIVDGSSLLSTCYYAVLPREIMFAKTDEEKQKHYDKILHAADGTYTNGIFGVLKAVVSLLKKQQPDHMAFVFDKTRDTFRRELYPDYKGTRSATPEPLKQQFVLLEQILEDAGFRVLYSSQYEADDYAGSLVMKFRDRIPMVVMTKDHDYLQLVDDGHNVRAWMVQSKQEKADELYDKYYAPYGMDKRSVNLPEKTFEFTAGHVLAEEGVWPHQITDLKGIQGDTSDNIPGVKGVASAAPILLGEYGTIEEIYAAIHEAEKDKASLKELQDFWKSGLGISRSPYKALTKTGEEDELCGEAAALLSKQLATIKTDIAIEETLDDFHVSGYDEDKLKAWCRKLDIKEESVFGK</sequence>
<keyword evidence="2" id="KW-0378">Hydrolase</keyword>
<comment type="caution">
    <text evidence="7">The sequence shown here is derived from an EMBL/GenBank/DDBJ whole genome shotgun (WGS) entry which is preliminary data.</text>
</comment>
<dbReference type="InterPro" id="IPR020045">
    <property type="entry name" value="DNA_polI_H3TH"/>
</dbReference>
<dbReference type="SUPFAM" id="SSF88723">
    <property type="entry name" value="PIN domain-like"/>
    <property type="match status" value="1"/>
</dbReference>
<dbReference type="InterPro" id="IPR029060">
    <property type="entry name" value="PIN-like_dom_sf"/>
</dbReference>